<evidence type="ECO:0000256" key="6">
    <source>
        <dbReference type="ARBA" id="ARBA00022837"/>
    </source>
</evidence>
<dbReference type="EMBL" id="AP026866">
    <property type="protein sequence ID" value="BDS06931.1"/>
    <property type="molecule type" value="Genomic_DNA"/>
</dbReference>
<evidence type="ECO:0000256" key="4">
    <source>
        <dbReference type="ARBA" id="ARBA00022723"/>
    </source>
</evidence>
<dbReference type="InterPro" id="IPR051941">
    <property type="entry name" value="BG_Antigen-Binding_Lectin"/>
</dbReference>
<reference evidence="10" key="1">
    <citation type="submission" date="2024-07" db="EMBL/GenBank/DDBJ databases">
        <title>Complete genome sequence of Verrucomicrobiaceae bacterium NT6N.</title>
        <authorList>
            <person name="Huang C."/>
            <person name="Takami H."/>
            <person name="Hamasaki K."/>
        </authorList>
    </citation>
    <scope>NUCLEOTIDE SEQUENCE</scope>
    <source>
        <strain evidence="10">NT6N</strain>
    </source>
</reference>
<feature type="domain" description="F5/8 type C" evidence="9">
    <location>
        <begin position="23"/>
        <end position="179"/>
    </location>
</feature>
<evidence type="ECO:0000256" key="3">
    <source>
        <dbReference type="ARBA" id="ARBA00011233"/>
    </source>
</evidence>
<gene>
    <name evidence="10" type="ORF">NT6N_19710</name>
</gene>
<dbReference type="Pfam" id="PF22633">
    <property type="entry name" value="F5_F8_type_C_2"/>
    <property type="match status" value="2"/>
</dbReference>
<dbReference type="PANTHER" id="PTHR45713:SF6">
    <property type="entry name" value="F5_8 TYPE C DOMAIN-CONTAINING PROTEIN"/>
    <property type="match status" value="1"/>
</dbReference>
<keyword evidence="7" id="KW-1015">Disulfide bond</keyword>
<evidence type="ECO:0000256" key="1">
    <source>
        <dbReference type="ARBA" id="ARBA00002219"/>
    </source>
</evidence>
<evidence type="ECO:0000256" key="2">
    <source>
        <dbReference type="ARBA" id="ARBA00010147"/>
    </source>
</evidence>
<evidence type="ECO:0000256" key="8">
    <source>
        <dbReference type="SAM" id="SignalP"/>
    </source>
</evidence>
<evidence type="ECO:0000313" key="10">
    <source>
        <dbReference type="EMBL" id="BDS06931.1"/>
    </source>
</evidence>
<keyword evidence="5" id="KW-0430">Lectin</keyword>
<evidence type="ECO:0000256" key="7">
    <source>
        <dbReference type="ARBA" id="ARBA00023157"/>
    </source>
</evidence>
<evidence type="ECO:0000259" key="9">
    <source>
        <dbReference type="PROSITE" id="PS50022"/>
    </source>
</evidence>
<comment type="similarity">
    <text evidence="2">Belongs to the fucolectin family.</text>
</comment>
<dbReference type="InterPro" id="IPR006585">
    <property type="entry name" value="FTP1"/>
</dbReference>
<dbReference type="InterPro" id="IPR013424">
    <property type="entry name" value="Ice-binding_C"/>
</dbReference>
<dbReference type="Pfam" id="PF07589">
    <property type="entry name" value="PEP-CTERM"/>
    <property type="match status" value="1"/>
</dbReference>
<name>A0AAT9FLY5_9BACT</name>
<dbReference type="SUPFAM" id="SSF49785">
    <property type="entry name" value="Galactose-binding domain-like"/>
    <property type="match status" value="2"/>
</dbReference>
<protein>
    <recommendedName>
        <fullName evidence="9">F5/8 type C domain-containing protein</fullName>
    </recommendedName>
</protein>
<dbReference type="KEGG" id="osu:NT6N_19710"/>
<dbReference type="PROSITE" id="PS50022">
    <property type="entry name" value="FA58C_3"/>
    <property type="match status" value="1"/>
</dbReference>
<evidence type="ECO:0000256" key="5">
    <source>
        <dbReference type="ARBA" id="ARBA00022734"/>
    </source>
</evidence>
<comment type="subunit">
    <text evidence="3">Homotrimer.</text>
</comment>
<dbReference type="InterPro" id="IPR000421">
    <property type="entry name" value="FA58C"/>
</dbReference>
<dbReference type="AlphaFoldDB" id="A0AAT9FLY5"/>
<dbReference type="NCBIfam" id="TIGR02595">
    <property type="entry name" value="PEP_CTERM"/>
    <property type="match status" value="1"/>
</dbReference>
<feature type="chain" id="PRO_5043770327" description="F5/8 type C domain-containing protein" evidence="8">
    <location>
        <begin position="20"/>
        <end position="355"/>
    </location>
</feature>
<organism evidence="10">
    <name type="scientific">Oceaniferula spumae</name>
    <dbReference type="NCBI Taxonomy" id="2979115"/>
    <lineage>
        <taxon>Bacteria</taxon>
        <taxon>Pseudomonadati</taxon>
        <taxon>Verrucomicrobiota</taxon>
        <taxon>Verrucomicrobiia</taxon>
        <taxon>Verrucomicrobiales</taxon>
        <taxon>Verrucomicrobiaceae</taxon>
        <taxon>Oceaniferula</taxon>
    </lineage>
</organism>
<accession>A0AAT9FLY5</accession>
<proteinExistence type="inferred from homology"/>
<dbReference type="GO" id="GO:0010185">
    <property type="term" value="P:regulation of cellular defense response"/>
    <property type="evidence" value="ECO:0007669"/>
    <property type="project" value="UniProtKB-ARBA"/>
</dbReference>
<keyword evidence="6" id="KW-0106">Calcium</keyword>
<sequence>MNKTIPLILSAALVGSASAAVVTNAVVFNKTPSNWTYEGTVTASQSSTGAGGVASRAIDNNTNGVYNNGSVSHTAANGDPNSWFQVDLGVVRPINEVTLFNRSDCCPERLTNYSILASNDSSFATTVFDSGNQGTAGATATINGIDTVARYVRVQRNALSSPNNAGSVISLAEIHVTGAYQNVALGSSPFQTSTAFNGNAGKAIDGNLAQSYNASTTHTNPNASGAVYWETTFTDLTAINEIALYNRGDCCPDRLSNFRVSIFNGANEVWGANYFEGTGNVAQNAVFSILEDAGGFIGTGDRVRIELIGGVNNTSGSSKVLSLREVEIYGVAVPEPSSTALIGLAGVAFLLRRRK</sequence>
<dbReference type="InterPro" id="IPR008979">
    <property type="entry name" value="Galactose-bd-like_sf"/>
</dbReference>
<dbReference type="SMART" id="SM00607">
    <property type="entry name" value="FTP"/>
    <property type="match status" value="1"/>
</dbReference>
<keyword evidence="4" id="KW-0479">Metal-binding</keyword>
<dbReference type="GO" id="GO:0046872">
    <property type="term" value="F:metal ion binding"/>
    <property type="evidence" value="ECO:0007669"/>
    <property type="project" value="UniProtKB-KW"/>
</dbReference>
<comment type="function">
    <text evidence="1">Acts as a defensive agent. Recognizes blood group fucosylated oligosaccharides including A, B, H and Lewis B-type antigens. Does not recognize Lewis A antigen and has low affinity for monovalent haptens.</text>
</comment>
<dbReference type="PANTHER" id="PTHR45713">
    <property type="entry name" value="FTP DOMAIN-CONTAINING PROTEIN"/>
    <property type="match status" value="1"/>
</dbReference>
<dbReference type="Gene3D" id="2.60.120.260">
    <property type="entry name" value="Galactose-binding domain-like"/>
    <property type="match status" value="2"/>
</dbReference>
<dbReference type="GO" id="GO:0042806">
    <property type="term" value="F:fucose binding"/>
    <property type="evidence" value="ECO:0007669"/>
    <property type="project" value="UniProtKB-ARBA"/>
</dbReference>
<keyword evidence="8" id="KW-0732">Signal</keyword>
<feature type="signal peptide" evidence="8">
    <location>
        <begin position="1"/>
        <end position="19"/>
    </location>
</feature>